<dbReference type="AlphaFoldDB" id="A0A437RC23"/>
<protein>
    <submittedName>
        <fullName evidence="10">Chain length determinant protein EpsF</fullName>
    </submittedName>
</protein>
<evidence type="ECO:0000256" key="2">
    <source>
        <dbReference type="ARBA" id="ARBA00022475"/>
    </source>
</evidence>
<reference evidence="10 11" key="1">
    <citation type="submission" date="2019-01" db="EMBL/GenBank/DDBJ databases">
        <authorList>
            <person name="Chen W.-M."/>
        </authorList>
    </citation>
    <scope>NUCLEOTIDE SEQUENCE [LARGE SCALE GENOMIC DNA]</scope>
    <source>
        <strain evidence="10 11">KYPY4</strain>
    </source>
</reference>
<feature type="transmembrane region" description="Helical" evidence="7">
    <location>
        <begin position="397"/>
        <end position="419"/>
    </location>
</feature>
<evidence type="ECO:0000256" key="3">
    <source>
        <dbReference type="ARBA" id="ARBA00022692"/>
    </source>
</evidence>
<keyword evidence="11" id="KW-1185">Reference proteome</keyword>
<evidence type="ECO:0000313" key="11">
    <source>
        <dbReference type="Proteomes" id="UP000285575"/>
    </source>
</evidence>
<feature type="domain" description="Tyrosine-protein kinase G-rich" evidence="9">
    <location>
        <begin position="346"/>
        <end position="418"/>
    </location>
</feature>
<sequence>MTFGQFLAILRARWVVAVAVLAVTVLGTLAVNLLMPKQYKATASVVADFKPDPLSAVMLGGMQSPAFMATQVDIIKSDRVAQRVVRNLKLNENPQIRQQWQDETGGQGSIESWLGTVFQRQMEVLPSRESSVIEISYLAPDPRFAAALANAFVAAYTDTAIDLRVDPARRYSSFFEGRAKEAREALEAAQTKLSTFQREKGIVASDERLDVENARLNELSSQLTQVQAISAESGSRQAQAQSGQGERMAEVLNNALVGGLKAELSRSEARLQELNTRLGDNHPAVQESRANIAELRQRLEAETRKVTSSVGVGNNINRQRESEIRRSLDAQRAKVLQLKQVRDEGMVLLREVDNAQRTYDAILQRLTQTSLEGQATQSNINPLSQAEVPLYPASPRVVLNTAIAAFAGLLLAVGAALVLELLDRRLRTVDDVATALDLPVIGVMPGPGAKLGLRRLQATLTQERLLAPLPPPGKSA</sequence>
<proteinExistence type="predicted"/>
<evidence type="ECO:0000256" key="6">
    <source>
        <dbReference type="SAM" id="Coils"/>
    </source>
</evidence>
<evidence type="ECO:0000256" key="5">
    <source>
        <dbReference type="ARBA" id="ARBA00023136"/>
    </source>
</evidence>
<dbReference type="EMBL" id="SACR01000005">
    <property type="protein sequence ID" value="RVU44328.1"/>
    <property type="molecule type" value="Genomic_DNA"/>
</dbReference>
<comment type="caution">
    <text evidence="10">The sequence shown here is derived from an EMBL/GenBank/DDBJ whole genome shotgun (WGS) entry which is preliminary data.</text>
</comment>
<organism evidence="10 11">
    <name type="scientific">Rubrivivax rivuli</name>
    <dbReference type="NCBI Taxonomy" id="1862385"/>
    <lineage>
        <taxon>Bacteria</taxon>
        <taxon>Pseudomonadati</taxon>
        <taxon>Pseudomonadota</taxon>
        <taxon>Betaproteobacteria</taxon>
        <taxon>Burkholderiales</taxon>
        <taxon>Sphaerotilaceae</taxon>
        <taxon>Rubrivivax</taxon>
    </lineage>
</organism>
<gene>
    <name evidence="10" type="primary">epsF</name>
    <name evidence="10" type="ORF">EOE66_16750</name>
</gene>
<dbReference type="InterPro" id="IPR032807">
    <property type="entry name" value="GNVR"/>
</dbReference>
<evidence type="ECO:0000256" key="1">
    <source>
        <dbReference type="ARBA" id="ARBA00004651"/>
    </source>
</evidence>
<name>A0A437RC23_9BURK</name>
<feature type="coiled-coil region" evidence="6">
    <location>
        <begin position="257"/>
        <end position="305"/>
    </location>
</feature>
<dbReference type="Proteomes" id="UP000285575">
    <property type="component" value="Unassembled WGS sequence"/>
</dbReference>
<evidence type="ECO:0000313" key="10">
    <source>
        <dbReference type="EMBL" id="RVU44328.1"/>
    </source>
</evidence>
<feature type="domain" description="Polysaccharide chain length determinant N-terminal" evidence="8">
    <location>
        <begin position="5"/>
        <end position="88"/>
    </location>
</feature>
<dbReference type="GO" id="GO:0005886">
    <property type="term" value="C:plasma membrane"/>
    <property type="evidence" value="ECO:0007669"/>
    <property type="project" value="UniProtKB-SubCell"/>
</dbReference>
<dbReference type="PANTHER" id="PTHR32309:SF13">
    <property type="entry name" value="FERRIC ENTEROBACTIN TRANSPORT PROTEIN FEPE"/>
    <property type="match status" value="1"/>
</dbReference>
<keyword evidence="6" id="KW-0175">Coiled coil</keyword>
<dbReference type="NCBIfam" id="TIGR03017">
    <property type="entry name" value="EpsF"/>
    <property type="match status" value="1"/>
</dbReference>
<dbReference type="Pfam" id="PF02706">
    <property type="entry name" value="Wzz"/>
    <property type="match status" value="1"/>
</dbReference>
<evidence type="ECO:0000256" key="7">
    <source>
        <dbReference type="SAM" id="Phobius"/>
    </source>
</evidence>
<dbReference type="InterPro" id="IPR050445">
    <property type="entry name" value="Bact_polysacc_biosynth/exp"/>
</dbReference>
<accession>A0A437RC23</accession>
<keyword evidence="3 7" id="KW-0812">Transmembrane</keyword>
<dbReference type="InterPro" id="IPR003856">
    <property type="entry name" value="LPS_length_determ_N"/>
</dbReference>
<keyword evidence="2" id="KW-1003">Cell membrane</keyword>
<dbReference type="GO" id="GO:0004713">
    <property type="term" value="F:protein tyrosine kinase activity"/>
    <property type="evidence" value="ECO:0007669"/>
    <property type="project" value="TreeGrafter"/>
</dbReference>
<dbReference type="RefSeq" id="WP_128229876.1">
    <property type="nucleotide sequence ID" value="NZ_SACR01000005.1"/>
</dbReference>
<evidence type="ECO:0000259" key="9">
    <source>
        <dbReference type="Pfam" id="PF13807"/>
    </source>
</evidence>
<dbReference type="OrthoDB" id="8559110at2"/>
<feature type="transmembrane region" description="Helical" evidence="7">
    <location>
        <begin position="12"/>
        <end position="35"/>
    </location>
</feature>
<evidence type="ECO:0000256" key="4">
    <source>
        <dbReference type="ARBA" id="ARBA00022989"/>
    </source>
</evidence>
<comment type="subcellular location">
    <subcellularLocation>
        <location evidence="1">Cell membrane</location>
        <topology evidence="1">Multi-pass membrane protein</topology>
    </subcellularLocation>
</comment>
<dbReference type="Pfam" id="PF13807">
    <property type="entry name" value="GNVR"/>
    <property type="match status" value="1"/>
</dbReference>
<keyword evidence="4 7" id="KW-1133">Transmembrane helix</keyword>
<dbReference type="InterPro" id="IPR017468">
    <property type="entry name" value="Chain_len_reg_EpsF"/>
</dbReference>
<evidence type="ECO:0000259" key="8">
    <source>
        <dbReference type="Pfam" id="PF02706"/>
    </source>
</evidence>
<dbReference type="PANTHER" id="PTHR32309">
    <property type="entry name" value="TYROSINE-PROTEIN KINASE"/>
    <property type="match status" value="1"/>
</dbReference>
<keyword evidence="5 7" id="KW-0472">Membrane</keyword>